<feature type="domain" description="Histidine kinase" evidence="15">
    <location>
        <begin position="261"/>
        <end position="481"/>
    </location>
</feature>
<evidence type="ECO:0000313" key="18">
    <source>
        <dbReference type="Proteomes" id="UP001596113"/>
    </source>
</evidence>
<dbReference type="PANTHER" id="PTHR45528:SF1">
    <property type="entry name" value="SENSOR HISTIDINE KINASE CPXA"/>
    <property type="match status" value="1"/>
</dbReference>
<keyword evidence="6" id="KW-0808">Transferase</keyword>
<dbReference type="SMART" id="SM00304">
    <property type="entry name" value="HAMP"/>
    <property type="match status" value="1"/>
</dbReference>
<feature type="domain" description="HAMP" evidence="16">
    <location>
        <begin position="194"/>
        <end position="246"/>
    </location>
</feature>
<dbReference type="InterPro" id="IPR003594">
    <property type="entry name" value="HATPase_dom"/>
</dbReference>
<dbReference type="SMART" id="SM00388">
    <property type="entry name" value="HisKA"/>
    <property type="match status" value="1"/>
</dbReference>
<keyword evidence="5" id="KW-0597">Phosphoprotein</keyword>
<dbReference type="SUPFAM" id="SSF47384">
    <property type="entry name" value="Homodimeric domain of signal transducing histidine kinase"/>
    <property type="match status" value="1"/>
</dbReference>
<dbReference type="InterPro" id="IPR036890">
    <property type="entry name" value="HATPase_C_sf"/>
</dbReference>
<dbReference type="Pfam" id="PF00512">
    <property type="entry name" value="HisKA"/>
    <property type="match status" value="1"/>
</dbReference>
<dbReference type="Gene3D" id="1.10.287.130">
    <property type="match status" value="1"/>
</dbReference>
<keyword evidence="10 17" id="KW-0067">ATP-binding</keyword>
<evidence type="ECO:0000313" key="17">
    <source>
        <dbReference type="EMBL" id="MFC5406048.1"/>
    </source>
</evidence>
<proteinExistence type="predicted"/>
<dbReference type="Pfam" id="PF00672">
    <property type="entry name" value="HAMP"/>
    <property type="match status" value="1"/>
</dbReference>
<keyword evidence="8" id="KW-0547">Nucleotide-binding</keyword>
<evidence type="ECO:0000256" key="3">
    <source>
        <dbReference type="ARBA" id="ARBA00012438"/>
    </source>
</evidence>
<evidence type="ECO:0000256" key="9">
    <source>
        <dbReference type="ARBA" id="ARBA00022777"/>
    </source>
</evidence>
<feature type="transmembrane region" description="Helical" evidence="14">
    <location>
        <begin position="12"/>
        <end position="33"/>
    </location>
</feature>
<keyword evidence="18" id="KW-1185">Reference proteome</keyword>
<dbReference type="PROSITE" id="PS50109">
    <property type="entry name" value="HIS_KIN"/>
    <property type="match status" value="1"/>
</dbReference>
<evidence type="ECO:0000256" key="11">
    <source>
        <dbReference type="ARBA" id="ARBA00022989"/>
    </source>
</evidence>
<evidence type="ECO:0000259" key="15">
    <source>
        <dbReference type="PROSITE" id="PS50109"/>
    </source>
</evidence>
<gene>
    <name evidence="17" type="ORF">ACFPOF_25180</name>
</gene>
<dbReference type="InterPro" id="IPR050398">
    <property type="entry name" value="HssS/ArlS-like"/>
</dbReference>
<dbReference type="InterPro" id="IPR005467">
    <property type="entry name" value="His_kinase_dom"/>
</dbReference>
<evidence type="ECO:0000256" key="4">
    <source>
        <dbReference type="ARBA" id="ARBA00022475"/>
    </source>
</evidence>
<dbReference type="CDD" id="cd06225">
    <property type="entry name" value="HAMP"/>
    <property type="match status" value="1"/>
</dbReference>
<dbReference type="GO" id="GO:0005524">
    <property type="term" value="F:ATP binding"/>
    <property type="evidence" value="ECO:0007669"/>
    <property type="project" value="UniProtKB-KW"/>
</dbReference>
<evidence type="ECO:0000256" key="13">
    <source>
        <dbReference type="ARBA" id="ARBA00023136"/>
    </source>
</evidence>
<evidence type="ECO:0000256" key="12">
    <source>
        <dbReference type="ARBA" id="ARBA00023012"/>
    </source>
</evidence>
<dbReference type="InterPro" id="IPR003661">
    <property type="entry name" value="HisK_dim/P_dom"/>
</dbReference>
<evidence type="ECO:0000256" key="8">
    <source>
        <dbReference type="ARBA" id="ARBA00022741"/>
    </source>
</evidence>
<dbReference type="SUPFAM" id="SSF158472">
    <property type="entry name" value="HAMP domain-like"/>
    <property type="match status" value="1"/>
</dbReference>
<reference evidence="18" key="1">
    <citation type="journal article" date="2019" name="Int. J. Syst. Evol. Microbiol.">
        <title>The Global Catalogue of Microorganisms (GCM) 10K type strain sequencing project: providing services to taxonomists for standard genome sequencing and annotation.</title>
        <authorList>
            <consortium name="The Broad Institute Genomics Platform"/>
            <consortium name="The Broad Institute Genome Sequencing Center for Infectious Disease"/>
            <person name="Wu L."/>
            <person name="Ma J."/>
        </authorList>
    </citation>
    <scope>NUCLEOTIDE SEQUENCE [LARGE SCALE GENOMIC DNA]</scope>
    <source>
        <strain evidence="18">CGMCC 1.18575</strain>
    </source>
</reference>
<evidence type="ECO:0000256" key="14">
    <source>
        <dbReference type="SAM" id="Phobius"/>
    </source>
</evidence>
<comment type="catalytic activity">
    <reaction evidence="1">
        <text>ATP + protein L-histidine = ADP + protein N-phospho-L-histidine.</text>
        <dbReference type="EC" id="2.7.13.3"/>
    </reaction>
</comment>
<dbReference type="Pfam" id="PF02518">
    <property type="entry name" value="HATPase_c"/>
    <property type="match status" value="1"/>
</dbReference>
<dbReference type="PANTHER" id="PTHR45528">
    <property type="entry name" value="SENSOR HISTIDINE KINASE CPXA"/>
    <property type="match status" value="1"/>
</dbReference>
<dbReference type="InterPro" id="IPR003660">
    <property type="entry name" value="HAMP_dom"/>
</dbReference>
<dbReference type="InterPro" id="IPR004358">
    <property type="entry name" value="Sig_transdc_His_kin-like_C"/>
</dbReference>
<keyword evidence="9" id="KW-0418">Kinase</keyword>
<evidence type="ECO:0000256" key="2">
    <source>
        <dbReference type="ARBA" id="ARBA00004651"/>
    </source>
</evidence>
<keyword evidence="4" id="KW-1003">Cell membrane</keyword>
<dbReference type="EMBL" id="JBHSMI010000052">
    <property type="protein sequence ID" value="MFC5406048.1"/>
    <property type="molecule type" value="Genomic_DNA"/>
</dbReference>
<evidence type="ECO:0000259" key="16">
    <source>
        <dbReference type="PROSITE" id="PS50885"/>
    </source>
</evidence>
<dbReference type="SMART" id="SM00387">
    <property type="entry name" value="HATPase_c"/>
    <property type="match status" value="1"/>
</dbReference>
<dbReference type="Gene3D" id="3.30.565.10">
    <property type="entry name" value="Histidine kinase-like ATPase, C-terminal domain"/>
    <property type="match status" value="1"/>
</dbReference>
<accession>A0ABW0HYN3</accession>
<organism evidence="17 18">
    <name type="scientific">Cohnella soli</name>
    <dbReference type="NCBI Taxonomy" id="425005"/>
    <lineage>
        <taxon>Bacteria</taxon>
        <taxon>Bacillati</taxon>
        <taxon>Bacillota</taxon>
        <taxon>Bacilli</taxon>
        <taxon>Bacillales</taxon>
        <taxon>Paenibacillaceae</taxon>
        <taxon>Cohnella</taxon>
    </lineage>
</organism>
<keyword evidence="7 14" id="KW-0812">Transmembrane</keyword>
<dbReference type="SUPFAM" id="SSF55874">
    <property type="entry name" value="ATPase domain of HSP90 chaperone/DNA topoisomerase II/histidine kinase"/>
    <property type="match status" value="1"/>
</dbReference>
<dbReference type="Proteomes" id="UP001596113">
    <property type="component" value="Unassembled WGS sequence"/>
</dbReference>
<name>A0ABW0HYN3_9BACL</name>
<keyword evidence="12" id="KW-0902">Two-component regulatory system</keyword>
<dbReference type="Gene3D" id="6.10.340.10">
    <property type="match status" value="1"/>
</dbReference>
<protein>
    <recommendedName>
        <fullName evidence="3">histidine kinase</fullName>
        <ecNumber evidence="3">2.7.13.3</ecNumber>
    </recommendedName>
</protein>
<evidence type="ECO:0000256" key="5">
    <source>
        <dbReference type="ARBA" id="ARBA00022553"/>
    </source>
</evidence>
<sequence>MSIRLKLILSYLAMLVVPLVLLVLTAMLLAIVFQGDLQNLKNVYETKIEGLEENGFDRLIKHALEKDPGTLVDQRYLDELAAELDSRDTYLYIRSGNRVYYASPEIQGNAELISQLPGFKRADTRFVSPTKPYGAEFYQFVRYDFNSMEPVSVYLITKVDPFVYFARKYAPYLLVAGFVLLVLTNALLTIYMSRKIIKPLMVLRKSAMQFKEGRLESPVPISGKDEIGQLGTAFEEMRSRLRESIAIQAQYELNRKELIANISHDLKTPITSIRGYVDGLLEGIADSPEKSDRYMRTIAAKAAEMDRLIDELFLYSKLDLQSMPFAFETVNLQAFLYDLEEELRFELEKTGVKFVSDIQVDPEAGVSIDGDSFRRVLNNIIQNSMKFMDKPSREMLLGARTDKETWQLYIQDNGAGIPAEDLPYVFDRFYRAERSRSAETGGSGLGLAIAKQIISAHGGEIRAVSEEGNGTRIEISLPIVWRDGNGDEENVDLDRGRR</sequence>
<dbReference type="RefSeq" id="WP_378137886.1">
    <property type="nucleotide sequence ID" value="NZ_JBHSMI010000052.1"/>
</dbReference>
<dbReference type="CDD" id="cd00075">
    <property type="entry name" value="HATPase"/>
    <property type="match status" value="1"/>
</dbReference>
<feature type="transmembrane region" description="Helical" evidence="14">
    <location>
        <begin position="169"/>
        <end position="191"/>
    </location>
</feature>
<evidence type="ECO:0000256" key="1">
    <source>
        <dbReference type="ARBA" id="ARBA00000085"/>
    </source>
</evidence>
<dbReference type="PROSITE" id="PS50885">
    <property type="entry name" value="HAMP"/>
    <property type="match status" value="1"/>
</dbReference>
<comment type="subcellular location">
    <subcellularLocation>
        <location evidence="2">Cell membrane</location>
        <topology evidence="2">Multi-pass membrane protein</topology>
    </subcellularLocation>
</comment>
<keyword evidence="13 14" id="KW-0472">Membrane</keyword>
<evidence type="ECO:0000256" key="6">
    <source>
        <dbReference type="ARBA" id="ARBA00022679"/>
    </source>
</evidence>
<dbReference type="InterPro" id="IPR036097">
    <property type="entry name" value="HisK_dim/P_sf"/>
</dbReference>
<evidence type="ECO:0000256" key="10">
    <source>
        <dbReference type="ARBA" id="ARBA00022840"/>
    </source>
</evidence>
<comment type="caution">
    <text evidence="17">The sequence shown here is derived from an EMBL/GenBank/DDBJ whole genome shotgun (WGS) entry which is preliminary data.</text>
</comment>
<dbReference type="EC" id="2.7.13.3" evidence="3"/>
<dbReference type="PRINTS" id="PR00344">
    <property type="entry name" value="BCTRLSENSOR"/>
</dbReference>
<keyword evidence="11 14" id="KW-1133">Transmembrane helix</keyword>
<evidence type="ECO:0000256" key="7">
    <source>
        <dbReference type="ARBA" id="ARBA00022692"/>
    </source>
</evidence>
<dbReference type="CDD" id="cd00082">
    <property type="entry name" value="HisKA"/>
    <property type="match status" value="1"/>
</dbReference>